<name>A0A8H4RQP6_9HELO</name>
<comment type="cofactor">
    <cofactor evidence="1">
        <name>FAD</name>
        <dbReference type="ChEBI" id="CHEBI:57692"/>
    </cofactor>
</comment>
<evidence type="ECO:0000313" key="7">
    <source>
        <dbReference type="EMBL" id="KAF4634325.1"/>
    </source>
</evidence>
<evidence type="ECO:0000256" key="2">
    <source>
        <dbReference type="ARBA" id="ARBA00022630"/>
    </source>
</evidence>
<evidence type="ECO:0000256" key="1">
    <source>
        <dbReference type="ARBA" id="ARBA00001974"/>
    </source>
</evidence>
<feature type="domain" description="FAD-binding" evidence="6">
    <location>
        <begin position="14"/>
        <end position="371"/>
    </location>
</feature>
<evidence type="ECO:0000256" key="3">
    <source>
        <dbReference type="ARBA" id="ARBA00022827"/>
    </source>
</evidence>
<evidence type="ECO:0000259" key="6">
    <source>
        <dbReference type="Pfam" id="PF01494"/>
    </source>
</evidence>
<organism evidence="7 8">
    <name type="scientific">Cudoniella acicularis</name>
    <dbReference type="NCBI Taxonomy" id="354080"/>
    <lineage>
        <taxon>Eukaryota</taxon>
        <taxon>Fungi</taxon>
        <taxon>Dikarya</taxon>
        <taxon>Ascomycota</taxon>
        <taxon>Pezizomycotina</taxon>
        <taxon>Leotiomycetes</taxon>
        <taxon>Helotiales</taxon>
        <taxon>Tricladiaceae</taxon>
        <taxon>Cudoniella</taxon>
    </lineage>
</organism>
<evidence type="ECO:0000313" key="8">
    <source>
        <dbReference type="Proteomes" id="UP000566819"/>
    </source>
</evidence>
<keyword evidence="3" id="KW-0274">FAD</keyword>
<evidence type="ECO:0000256" key="4">
    <source>
        <dbReference type="ARBA" id="ARBA00023002"/>
    </source>
</evidence>
<dbReference type="Gene3D" id="3.50.50.60">
    <property type="entry name" value="FAD/NAD(P)-binding domain"/>
    <property type="match status" value="1"/>
</dbReference>
<dbReference type="OrthoDB" id="47494at2759"/>
<dbReference type="PANTHER" id="PTHR47178:SF1">
    <property type="entry name" value="FAD-BINDING DOMAIN-CONTAINING PROTEIN-RELATED"/>
    <property type="match status" value="1"/>
</dbReference>
<accession>A0A8H4RQP6</accession>
<keyword evidence="8" id="KW-1185">Reference proteome</keyword>
<proteinExistence type="predicted"/>
<dbReference type="Proteomes" id="UP000566819">
    <property type="component" value="Unassembled WGS sequence"/>
</dbReference>
<reference evidence="7 8" key="1">
    <citation type="submission" date="2020-03" db="EMBL/GenBank/DDBJ databases">
        <title>Draft Genome Sequence of Cudoniella acicularis.</title>
        <authorList>
            <person name="Buettner E."/>
            <person name="Kellner H."/>
        </authorList>
    </citation>
    <scope>NUCLEOTIDE SEQUENCE [LARGE SCALE GENOMIC DNA]</scope>
    <source>
        <strain evidence="7 8">DSM 108380</strain>
    </source>
</reference>
<dbReference type="PANTHER" id="PTHR47178">
    <property type="entry name" value="MONOOXYGENASE, FAD-BINDING"/>
    <property type="match status" value="1"/>
</dbReference>
<dbReference type="PRINTS" id="PR00420">
    <property type="entry name" value="RNGMNOXGNASE"/>
</dbReference>
<dbReference type="GO" id="GO:0004497">
    <property type="term" value="F:monooxygenase activity"/>
    <property type="evidence" value="ECO:0007669"/>
    <property type="project" value="UniProtKB-KW"/>
</dbReference>
<dbReference type="SUPFAM" id="SSF51905">
    <property type="entry name" value="FAD/NAD(P)-binding domain"/>
    <property type="match status" value="1"/>
</dbReference>
<gene>
    <name evidence="7" type="ORF">G7Y89_g3789</name>
</gene>
<dbReference type="InterPro" id="IPR002938">
    <property type="entry name" value="FAD-bd"/>
</dbReference>
<dbReference type="AlphaFoldDB" id="A0A8H4RQP6"/>
<comment type="caution">
    <text evidence="7">The sequence shown here is derived from an EMBL/GenBank/DDBJ whole genome shotgun (WGS) entry which is preliminary data.</text>
</comment>
<protein>
    <recommendedName>
        <fullName evidence="6">FAD-binding domain-containing protein</fullName>
    </recommendedName>
</protein>
<keyword evidence="2" id="KW-0285">Flavoprotein</keyword>
<dbReference type="Pfam" id="PF01494">
    <property type="entry name" value="FAD_binding_3"/>
    <property type="match status" value="1"/>
</dbReference>
<keyword evidence="5" id="KW-0503">Monooxygenase</keyword>
<sequence>MTEGVTTSEHQAATDVLIIGAGVVGLTLAQGFREAGIPFQIFEKLEASSESSQGWGLTLHWSLNPLERTIGPRLTALLPETDKAGFLFLNAATCEPKYHVYPTKRFLRAGRQKLRAVLASGLKIQYGKQLQSFDASSEGRVVARFQDGTSTTGSLLIGADGNNSVVRQGLKMENAQLTPLPINLIGAVRHFTPEEAVPVRDLNPLLFFALHPESRTFFFYSIQEVLQDADGRSSYDALVGVSWEVKDPKVDEIPRTSRERVAVMKQRAKGFAEPLLSMIMGIPDDSTTATGLRLADFPCVPWDNSHGLVTLAGDAAHAMTMFRGEGANHGILDAALLVEQLKQAYAGKINQVTALKVYETEMQERTHAAVLRSRQAAFDGHDWESVNDQSPLIGARVPPASALAMM</sequence>
<dbReference type="GO" id="GO:0071949">
    <property type="term" value="F:FAD binding"/>
    <property type="evidence" value="ECO:0007669"/>
    <property type="project" value="InterPro"/>
</dbReference>
<dbReference type="InterPro" id="IPR036188">
    <property type="entry name" value="FAD/NAD-bd_sf"/>
</dbReference>
<keyword evidence="4" id="KW-0560">Oxidoreductase</keyword>
<dbReference type="EMBL" id="JAAMPI010000193">
    <property type="protein sequence ID" value="KAF4634325.1"/>
    <property type="molecule type" value="Genomic_DNA"/>
</dbReference>
<evidence type="ECO:0000256" key="5">
    <source>
        <dbReference type="ARBA" id="ARBA00023033"/>
    </source>
</evidence>